<dbReference type="Pfam" id="PF01965">
    <property type="entry name" value="DJ-1_PfpI"/>
    <property type="match status" value="1"/>
</dbReference>
<dbReference type="GO" id="GO:0005737">
    <property type="term" value="C:cytoplasm"/>
    <property type="evidence" value="ECO:0007669"/>
    <property type="project" value="TreeGrafter"/>
</dbReference>
<dbReference type="InterPro" id="IPR002818">
    <property type="entry name" value="DJ-1/PfpI"/>
</dbReference>
<dbReference type="PANTHER" id="PTHR48094:SF12">
    <property type="entry name" value="PARKINSON DISEASE PROTEIN 7 HOMOLOG"/>
    <property type="match status" value="1"/>
</dbReference>
<dbReference type="EMBL" id="AGEL01000006">
    <property type="protein sequence ID" value="EHO17332.1"/>
    <property type="molecule type" value="Genomic_DNA"/>
</dbReference>
<evidence type="ECO:0000259" key="1">
    <source>
        <dbReference type="Pfam" id="PF01965"/>
    </source>
</evidence>
<name>A0AA36Y5K9_9FIRM</name>
<evidence type="ECO:0000313" key="2">
    <source>
        <dbReference type="EMBL" id="EHO17332.1"/>
    </source>
</evidence>
<dbReference type="PANTHER" id="PTHR48094">
    <property type="entry name" value="PROTEIN/NUCLEIC ACID DEGLYCASE DJ-1-RELATED"/>
    <property type="match status" value="1"/>
</dbReference>
<dbReference type="NCBIfam" id="TIGR01383">
    <property type="entry name" value="not_thiJ"/>
    <property type="match status" value="1"/>
</dbReference>
<organism evidence="2 3">
    <name type="scientific">Stomatobaculum longum</name>
    <dbReference type="NCBI Taxonomy" id="796942"/>
    <lineage>
        <taxon>Bacteria</taxon>
        <taxon>Bacillati</taxon>
        <taxon>Bacillota</taxon>
        <taxon>Clostridia</taxon>
        <taxon>Lachnospirales</taxon>
        <taxon>Lachnospiraceae</taxon>
        <taxon>Stomatobaculum</taxon>
    </lineage>
</organism>
<dbReference type="GeneID" id="86940696"/>
<dbReference type="Proteomes" id="UP000018466">
    <property type="component" value="Unassembled WGS sequence"/>
</dbReference>
<dbReference type="InterPro" id="IPR029062">
    <property type="entry name" value="Class_I_gatase-like"/>
</dbReference>
<proteinExistence type="predicted"/>
<sequence>MKRVSALLAQGLEEVECLMVVDLLRRAEVQVTLVSVSGERVVTGSHGIAIVTDRLIEEMDFSAEDVIFLPGGMPGVSNLVRHALVAQTLKAQAEQGKELAAICAAPSILGKMGLFANKRFTCYPGWEKGIDGINGAEWTGAAVEQSEGLTTGRGLGTATDFGLALVAKLCGSETAEKIKRGIQHLDTLYD</sequence>
<comment type="caution">
    <text evidence="2">The sequence shown here is derived from an EMBL/GenBank/DDBJ whole genome shotgun (WGS) entry which is preliminary data.</text>
</comment>
<keyword evidence="3" id="KW-1185">Reference proteome</keyword>
<gene>
    <name evidence="2" type="ORF">HMPREF9623_00931</name>
</gene>
<dbReference type="RefSeq" id="WP_009532764.1">
    <property type="nucleotide sequence ID" value="NZ_JH590862.1"/>
</dbReference>
<dbReference type="Gene3D" id="3.40.50.880">
    <property type="match status" value="1"/>
</dbReference>
<protein>
    <submittedName>
        <fullName evidence="2">DJ-1 family protein</fullName>
    </submittedName>
</protein>
<dbReference type="AlphaFoldDB" id="A0AA36Y5K9"/>
<dbReference type="InterPro" id="IPR006287">
    <property type="entry name" value="DJ-1"/>
</dbReference>
<reference evidence="2 3" key="1">
    <citation type="submission" date="2011-10" db="EMBL/GenBank/DDBJ databases">
        <title>The Genome Sequence of Lachnospiraceae bacterium ACC2.</title>
        <authorList>
            <consortium name="The Broad Institute Genome Sequencing Platform"/>
            <person name="Earl A."/>
            <person name="Ward D."/>
            <person name="Feldgarden M."/>
            <person name="Gevers D."/>
            <person name="Sizova M."/>
            <person name="Hazen A."/>
            <person name="Epstein S."/>
            <person name="Young S.K."/>
            <person name="Zeng Q."/>
            <person name="Gargeya S."/>
            <person name="Fitzgerald M."/>
            <person name="Haas B."/>
            <person name="Abouelleil A."/>
            <person name="Alvarado L."/>
            <person name="Arachchi H.M."/>
            <person name="Berlin A."/>
            <person name="Brown A."/>
            <person name="Chapman S.B."/>
            <person name="Chen Z."/>
            <person name="Dunbar C."/>
            <person name="Freedman E."/>
            <person name="Gearin G."/>
            <person name="Goldberg J."/>
            <person name="Griggs A."/>
            <person name="Gujja S."/>
            <person name="Heiman D."/>
            <person name="Howarth C."/>
            <person name="Larson L."/>
            <person name="Lui A."/>
            <person name="MacDonald P.J.P."/>
            <person name="Montmayeur A."/>
            <person name="Murphy C."/>
            <person name="Neiman D."/>
            <person name="Pearson M."/>
            <person name="Priest M."/>
            <person name="Roberts A."/>
            <person name="Saif S."/>
            <person name="Shea T."/>
            <person name="Shenoy N."/>
            <person name="Sisk P."/>
            <person name="Stolte C."/>
            <person name="Sykes S."/>
            <person name="Wortman J."/>
            <person name="Nusbaum C."/>
            <person name="Birren B."/>
        </authorList>
    </citation>
    <scope>NUCLEOTIDE SEQUENCE [LARGE SCALE GENOMIC DNA]</scope>
    <source>
        <strain evidence="2 3">ACC2</strain>
    </source>
</reference>
<evidence type="ECO:0000313" key="3">
    <source>
        <dbReference type="Proteomes" id="UP000018466"/>
    </source>
</evidence>
<accession>A0AA36Y5K9</accession>
<dbReference type="SUPFAM" id="SSF52317">
    <property type="entry name" value="Class I glutamine amidotransferase-like"/>
    <property type="match status" value="1"/>
</dbReference>
<feature type="domain" description="DJ-1/PfpI" evidence="1">
    <location>
        <begin position="2"/>
        <end position="167"/>
    </location>
</feature>
<dbReference type="InterPro" id="IPR050325">
    <property type="entry name" value="Prot/Nucl_acid_deglycase"/>
</dbReference>
<dbReference type="CDD" id="cd03135">
    <property type="entry name" value="GATase1_DJ-1"/>
    <property type="match status" value="1"/>
</dbReference>